<evidence type="ECO:0000313" key="14">
    <source>
        <dbReference type="Proteomes" id="UP001252270"/>
    </source>
</evidence>
<evidence type="ECO:0000256" key="7">
    <source>
        <dbReference type="ARBA" id="ARBA00022989"/>
    </source>
</evidence>
<accession>A0ABU1GPN0</accession>
<feature type="compositionally biased region" description="Basic and acidic residues" evidence="10">
    <location>
        <begin position="402"/>
        <end position="426"/>
    </location>
</feature>
<feature type="domain" description="HemY N-terminal" evidence="12">
    <location>
        <begin position="27"/>
        <end position="133"/>
    </location>
</feature>
<gene>
    <name evidence="13" type="ORF">QC820_14060</name>
</gene>
<evidence type="ECO:0000256" key="8">
    <source>
        <dbReference type="ARBA" id="ARBA00023136"/>
    </source>
</evidence>
<organism evidence="13 14">
    <name type="scientific">Halomonas mongoliensis</name>
    <dbReference type="NCBI Taxonomy" id="321265"/>
    <lineage>
        <taxon>Bacteria</taxon>
        <taxon>Pseudomonadati</taxon>
        <taxon>Pseudomonadota</taxon>
        <taxon>Gammaproteobacteria</taxon>
        <taxon>Oceanospirillales</taxon>
        <taxon>Halomonadaceae</taxon>
        <taxon>Halomonas</taxon>
    </lineage>
</organism>
<evidence type="ECO:0000256" key="9">
    <source>
        <dbReference type="ARBA" id="ARBA00023244"/>
    </source>
</evidence>
<feature type="compositionally biased region" description="Basic and acidic residues" evidence="10">
    <location>
        <begin position="445"/>
        <end position="463"/>
    </location>
</feature>
<evidence type="ECO:0000256" key="3">
    <source>
        <dbReference type="ARBA" id="ARBA00004744"/>
    </source>
</evidence>
<keyword evidence="8 11" id="KW-0472">Membrane</keyword>
<dbReference type="InterPro" id="IPR011990">
    <property type="entry name" value="TPR-like_helical_dom_sf"/>
</dbReference>
<evidence type="ECO:0000256" key="11">
    <source>
        <dbReference type="SAM" id="Phobius"/>
    </source>
</evidence>
<evidence type="ECO:0000256" key="5">
    <source>
        <dbReference type="ARBA" id="ARBA00022519"/>
    </source>
</evidence>
<evidence type="ECO:0000256" key="4">
    <source>
        <dbReference type="ARBA" id="ARBA00022475"/>
    </source>
</evidence>
<keyword evidence="9" id="KW-0627">Porphyrin biosynthesis</keyword>
<evidence type="ECO:0000313" key="13">
    <source>
        <dbReference type="EMBL" id="MDR5893934.1"/>
    </source>
</evidence>
<keyword evidence="7 11" id="KW-1133">Transmembrane helix</keyword>
<comment type="function">
    <text evidence="1">Involved in a late step of protoheme IX synthesis.</text>
</comment>
<comment type="subcellular location">
    <subcellularLocation>
        <location evidence="2">Cell inner membrane</location>
        <topology evidence="2">Multi-pass membrane protein</topology>
    </subcellularLocation>
</comment>
<dbReference type="InterPro" id="IPR005254">
    <property type="entry name" value="Heme_biosyn_assoc_TPR_pro"/>
</dbReference>
<dbReference type="InterPro" id="IPR010817">
    <property type="entry name" value="HemY_N"/>
</dbReference>
<feature type="transmembrane region" description="Helical" evidence="11">
    <location>
        <begin position="40"/>
        <end position="64"/>
    </location>
</feature>
<keyword evidence="14" id="KW-1185">Reference proteome</keyword>
<dbReference type="Pfam" id="PF07219">
    <property type="entry name" value="HemY_N"/>
    <property type="match status" value="1"/>
</dbReference>
<name>A0ABU1GPN0_9GAMM</name>
<dbReference type="NCBIfam" id="TIGR00540">
    <property type="entry name" value="TPR_hemY_coli"/>
    <property type="match status" value="1"/>
</dbReference>
<dbReference type="EMBL" id="JARWAL010000013">
    <property type="protein sequence ID" value="MDR5893934.1"/>
    <property type="molecule type" value="Genomic_DNA"/>
</dbReference>
<dbReference type="Proteomes" id="UP001252270">
    <property type="component" value="Unassembled WGS sequence"/>
</dbReference>
<reference evidence="13 14" key="1">
    <citation type="submission" date="2023-04" db="EMBL/GenBank/DDBJ databases">
        <title>A long-awaited taxogenomic arrangement of the family Halomonadaceae.</title>
        <authorList>
            <person name="De La Haba R."/>
            <person name="Chuvochina M."/>
            <person name="Wittouck S."/>
            <person name="Arahal D.R."/>
            <person name="Sanchez-Porro C."/>
            <person name="Hugenholtz P."/>
            <person name="Ventosa A."/>
        </authorList>
    </citation>
    <scope>NUCLEOTIDE SEQUENCE [LARGE SCALE GENOMIC DNA]</scope>
    <source>
        <strain evidence="13 14">DSM 17332</strain>
    </source>
</reference>
<comment type="pathway">
    <text evidence="3">Porphyrin-containing compound metabolism; protoheme biosynthesis.</text>
</comment>
<evidence type="ECO:0000256" key="1">
    <source>
        <dbReference type="ARBA" id="ARBA00002962"/>
    </source>
</evidence>
<feature type="compositionally biased region" description="Low complexity" evidence="10">
    <location>
        <begin position="434"/>
        <end position="444"/>
    </location>
</feature>
<protein>
    <submittedName>
        <fullName evidence="13">Heme biosynthesis HemY N-terminal domain-containing protein</fullName>
    </submittedName>
</protein>
<evidence type="ECO:0000256" key="2">
    <source>
        <dbReference type="ARBA" id="ARBA00004429"/>
    </source>
</evidence>
<evidence type="ECO:0000256" key="6">
    <source>
        <dbReference type="ARBA" id="ARBA00022692"/>
    </source>
</evidence>
<dbReference type="Gene3D" id="1.25.40.10">
    <property type="entry name" value="Tetratricopeptide repeat domain"/>
    <property type="match status" value="2"/>
</dbReference>
<dbReference type="SUPFAM" id="SSF48452">
    <property type="entry name" value="TPR-like"/>
    <property type="match status" value="2"/>
</dbReference>
<sequence length="463" mass="52085">MRKLILLVVLGLALGALFGQLMMAVPGYWLVRVGDTSFQTSFWFGLVILLAGFLVLHFVLRLLVHLLHPVSNFKTWNGRARNRNAMKRTVRGLVALAEGRWKKAEKSLVKAADDSSTPLVNYLSAALAAHYQGRFDQADTLLKRAHLSTEGADTAVGLMQAQLLLDRQQYEEALAILTRLDRQLPNHPQVLKQLKQAYLSVSDWDGLRRLMPRLGAQQLISREERDQLEQRAYRELIVREAREGTDIEKVRGLWADMPDHLRGNIELIVLYAEALVRGGQEPIAERLLRHSLKEGWDSRLVLRYGLLDVDAARQLVTAEKWLQERPNDPDLLLTLGRLSLRNAYWGKAQEYFEASQRQRPSGVVCAELARLYANLGEHNKSQLFYRQSVELLDKSLPSLPQPREDKDVLAEKTPSHARSKGKDDGKAAGGQPQEAKSGAAAEKASAAEKTEKTEKKADEKKSA</sequence>
<evidence type="ECO:0000256" key="10">
    <source>
        <dbReference type="SAM" id="MobiDB-lite"/>
    </source>
</evidence>
<keyword evidence="4" id="KW-1003">Cell membrane</keyword>
<keyword evidence="5" id="KW-0997">Cell inner membrane</keyword>
<keyword evidence="6 11" id="KW-0812">Transmembrane</keyword>
<comment type="caution">
    <text evidence="13">The sequence shown here is derived from an EMBL/GenBank/DDBJ whole genome shotgun (WGS) entry which is preliminary data.</text>
</comment>
<feature type="region of interest" description="Disordered" evidence="10">
    <location>
        <begin position="395"/>
        <end position="463"/>
    </location>
</feature>
<dbReference type="RefSeq" id="WP_253447714.1">
    <property type="nucleotide sequence ID" value="NZ_JARWAL010000013.1"/>
</dbReference>
<proteinExistence type="predicted"/>
<evidence type="ECO:0000259" key="12">
    <source>
        <dbReference type="Pfam" id="PF07219"/>
    </source>
</evidence>